<evidence type="ECO:0000256" key="2">
    <source>
        <dbReference type="ARBA" id="ARBA00007145"/>
    </source>
</evidence>
<feature type="binding site" evidence="7">
    <location>
        <position position="471"/>
    </location>
    <ligand>
        <name>deamido-NAD(+)</name>
        <dbReference type="ChEBI" id="CHEBI:58437"/>
        <note>ligand shared between two neighboring subunits</note>
    </ligand>
</feature>
<dbReference type="EMBL" id="AHMO02000004">
    <property type="protein sequence ID" value="EQA46737.1"/>
    <property type="molecule type" value="Genomic_DNA"/>
</dbReference>
<name>T0FGJ6_9LEPT</name>
<evidence type="ECO:0000256" key="3">
    <source>
        <dbReference type="ARBA" id="ARBA00022598"/>
    </source>
</evidence>
<evidence type="ECO:0000256" key="9">
    <source>
        <dbReference type="RuleBase" id="RU003811"/>
    </source>
</evidence>
<dbReference type="AlphaFoldDB" id="T0FGJ6"/>
<dbReference type="STRING" id="1049789.LEP1GSC050_0847"/>
<evidence type="ECO:0000256" key="1">
    <source>
        <dbReference type="ARBA" id="ARBA00005188"/>
    </source>
</evidence>
<dbReference type="GO" id="GO:0005524">
    <property type="term" value="F:ATP binding"/>
    <property type="evidence" value="ECO:0007669"/>
    <property type="project" value="UniProtKB-UniRule"/>
</dbReference>
<dbReference type="Pfam" id="PF00795">
    <property type="entry name" value="CN_hydrolase"/>
    <property type="match status" value="1"/>
</dbReference>
<feature type="active site" description="For glutaminase activity" evidence="7">
    <location>
        <position position="133"/>
    </location>
</feature>
<dbReference type="SUPFAM" id="SSF52402">
    <property type="entry name" value="Adenine nucleotide alpha hydrolases-like"/>
    <property type="match status" value="1"/>
</dbReference>
<comment type="pathway">
    <text evidence="1 7 8">Cofactor biosynthesis; NAD(+) biosynthesis; NAD(+) from deamido-NAD(+) (L-Gln route): step 1/1.</text>
</comment>
<evidence type="ECO:0000313" key="12">
    <source>
        <dbReference type="Proteomes" id="UP000015454"/>
    </source>
</evidence>
<dbReference type="PANTHER" id="PTHR23090">
    <property type="entry name" value="NH 3 /GLUTAMINE-DEPENDENT NAD + SYNTHETASE"/>
    <property type="match status" value="1"/>
</dbReference>
<gene>
    <name evidence="7 11" type="primary">nadE</name>
    <name evidence="11" type="ORF">LEP1GSC050_0847</name>
</gene>
<evidence type="ECO:0000256" key="4">
    <source>
        <dbReference type="ARBA" id="ARBA00022741"/>
    </source>
</evidence>
<feature type="active site" description="Proton acceptor; for glutaminase activity" evidence="7">
    <location>
        <position position="66"/>
    </location>
</feature>
<dbReference type="GO" id="GO:0008795">
    <property type="term" value="F:NAD+ synthase activity"/>
    <property type="evidence" value="ECO:0007669"/>
    <property type="project" value="UniProtKB-UniRule"/>
</dbReference>
<keyword evidence="6 7" id="KW-0520">NAD</keyword>
<dbReference type="Pfam" id="PF02540">
    <property type="entry name" value="NAD_synthase"/>
    <property type="match status" value="1"/>
</dbReference>
<evidence type="ECO:0000256" key="6">
    <source>
        <dbReference type="ARBA" id="ARBA00023027"/>
    </source>
</evidence>
<dbReference type="InterPro" id="IPR036526">
    <property type="entry name" value="C-N_Hydrolase_sf"/>
</dbReference>
<sequence length="656" mass="72803">MLATLFPLRKKVFSCRSVAETGEEMPIYRCTAVSLRTTPLDFKGNRERILSALEICKTSSIVLFPELSLSGYGCEDAFYFPWVWEHSWKSLKEIARTVGKRTVILGLPFFQSPYLFNVAAILQDGEILGLVPKQNLAQTGVHYENRWFVKGEEAGSYALTPDGQEIPFGSMIFETEDFDFGIEICEDSWVQTRPGQTLVDAGADLILSPGASHFALGKQDIRKRLFGEASRNGAGAVLYANLDGNESGRLIFEGGSLGFREGDLVAEGPRLHFTDFELTHLDLDPQDLRARRARNFRSSGTKEFRSKGRSLHRIRISEIVVSNEVQKPSTKIQDSPTQAFQDFTRATSLGLFDYLRKSKTRGYTLSLSGGADSAACALLVKAGILIAESELGDSFLKSIGLDKNHILFTLYQGTENNSEYTLESAKCLTSELGISHSAIEIGSEVSSMIEKISGVVGYPLDWKHHNLALQNIQARVRSPLIWLLANLNGHLLLSTGNRSEASVGYTTMDGDSSGSVAPLTGISKEFLLGWLAHVYSGKDHVLPAVKCLGRILETKPTAELKPLEEHQEDETDLMPYPLLQKLEEAFVLLGRAPNNLNESISWADSKEAEEGARKFLRLFPASQWKRERLPPSFHLDSYGLDPKSSFRFPILSEITF</sequence>
<keyword evidence="5 7" id="KW-0067">ATP-binding</keyword>
<feature type="active site" description="Nucleophile; for glutaminase activity" evidence="7">
    <location>
        <position position="185"/>
    </location>
</feature>
<evidence type="ECO:0000256" key="5">
    <source>
        <dbReference type="ARBA" id="ARBA00022840"/>
    </source>
</evidence>
<dbReference type="PANTHER" id="PTHR23090:SF9">
    <property type="entry name" value="GLUTAMINE-DEPENDENT NAD(+) SYNTHETASE"/>
    <property type="match status" value="1"/>
</dbReference>
<organism evidence="11 12">
    <name type="scientific">Leptospira broomii serovar Hurstbridge str. 5399</name>
    <dbReference type="NCBI Taxonomy" id="1049789"/>
    <lineage>
        <taxon>Bacteria</taxon>
        <taxon>Pseudomonadati</taxon>
        <taxon>Spirochaetota</taxon>
        <taxon>Spirochaetia</taxon>
        <taxon>Leptospirales</taxon>
        <taxon>Leptospiraceae</taxon>
        <taxon>Leptospira</taxon>
    </lineage>
</organism>
<comment type="similarity">
    <text evidence="9">Belongs to the NAD synthetase family.</text>
</comment>
<comment type="caution">
    <text evidence="7">Lacks conserved residue(s) required for the propagation of feature annotation.</text>
</comment>
<keyword evidence="3 7" id="KW-0436">Ligase</keyword>
<comment type="caution">
    <text evidence="11">The sequence shown here is derived from an EMBL/GenBank/DDBJ whole genome shotgun (WGS) entry which is preliminary data.</text>
</comment>
<comment type="function">
    <text evidence="7">Catalyzes the ATP-dependent amidation of deamido-NAD to form NAD. Uses L-glutamine as a nitrogen source.</text>
</comment>
<accession>T0FGJ6</accession>
<evidence type="ECO:0000259" key="10">
    <source>
        <dbReference type="PROSITE" id="PS50263"/>
    </source>
</evidence>
<dbReference type="GO" id="GO:0004359">
    <property type="term" value="F:glutaminase activity"/>
    <property type="evidence" value="ECO:0007669"/>
    <property type="project" value="InterPro"/>
</dbReference>
<evidence type="ECO:0000313" key="11">
    <source>
        <dbReference type="EMBL" id="EQA46737.1"/>
    </source>
</evidence>
<dbReference type="CDD" id="cd00553">
    <property type="entry name" value="NAD_synthase"/>
    <property type="match status" value="1"/>
</dbReference>
<feature type="binding site" evidence="7">
    <location>
        <position position="500"/>
    </location>
    <ligand>
        <name>deamido-NAD(+)</name>
        <dbReference type="ChEBI" id="CHEBI:58437"/>
        <note>ligand shared between two neighboring subunits</note>
    </ligand>
</feature>
<dbReference type="UniPathway" id="UPA00253">
    <property type="reaction ID" value="UER00334"/>
</dbReference>
<keyword evidence="12" id="KW-1185">Reference proteome</keyword>
<proteinExistence type="inferred from homology"/>
<protein>
    <recommendedName>
        <fullName evidence="7 8">Glutamine-dependent NAD(+) synthetase</fullName>
        <ecNumber evidence="7 8">6.3.5.1</ecNumber>
    </recommendedName>
    <alternativeName>
        <fullName evidence="7 8">NAD(+) synthase [glutamine-hydrolyzing]</fullName>
    </alternativeName>
</protein>
<dbReference type="Proteomes" id="UP000015454">
    <property type="component" value="Unassembled WGS sequence"/>
</dbReference>
<feature type="binding site" evidence="7">
    <location>
        <position position="625"/>
    </location>
    <ligand>
        <name>deamido-NAD(+)</name>
        <dbReference type="ChEBI" id="CHEBI:58437"/>
        <note>ligand shared between two neighboring subunits</note>
    </ligand>
</feature>
<feature type="binding site" evidence="7">
    <location>
        <position position="218"/>
    </location>
    <ligand>
        <name>L-glutamine</name>
        <dbReference type="ChEBI" id="CHEBI:58359"/>
    </ligand>
</feature>
<dbReference type="CDD" id="cd07570">
    <property type="entry name" value="GAT_Gln-NAD-synth"/>
    <property type="match status" value="1"/>
</dbReference>
<feature type="binding site" evidence="7">
    <location>
        <position position="495"/>
    </location>
    <ligand>
        <name>ATP</name>
        <dbReference type="ChEBI" id="CHEBI:30616"/>
    </ligand>
</feature>
<dbReference type="InterPro" id="IPR014729">
    <property type="entry name" value="Rossmann-like_a/b/a_fold"/>
</dbReference>
<dbReference type="EC" id="6.3.5.1" evidence="7 8"/>
<keyword evidence="4 7" id="KW-0547">Nucleotide-binding</keyword>
<feature type="domain" description="CN hydrolase" evidence="10">
    <location>
        <begin position="28"/>
        <end position="285"/>
    </location>
</feature>
<feature type="binding site" evidence="7">
    <location>
        <position position="212"/>
    </location>
    <ligand>
        <name>L-glutamine</name>
        <dbReference type="ChEBI" id="CHEBI:58359"/>
    </ligand>
</feature>
<dbReference type="GO" id="GO:0003952">
    <property type="term" value="F:NAD+ synthase (glutamine-hydrolyzing) activity"/>
    <property type="evidence" value="ECO:0007669"/>
    <property type="project" value="UniProtKB-UniRule"/>
</dbReference>
<dbReference type="PROSITE" id="PS50263">
    <property type="entry name" value="CN_HYDROLASE"/>
    <property type="match status" value="1"/>
</dbReference>
<dbReference type="NCBIfam" id="TIGR00552">
    <property type="entry name" value="nadE"/>
    <property type="match status" value="1"/>
</dbReference>
<dbReference type="Gene3D" id="3.40.50.620">
    <property type="entry name" value="HUPs"/>
    <property type="match status" value="1"/>
</dbReference>
<dbReference type="GO" id="GO:0009435">
    <property type="term" value="P:NAD+ biosynthetic process"/>
    <property type="evidence" value="ECO:0007669"/>
    <property type="project" value="UniProtKB-UniRule"/>
</dbReference>
<dbReference type="Gene3D" id="3.60.110.10">
    <property type="entry name" value="Carbon-nitrogen hydrolase"/>
    <property type="match status" value="1"/>
</dbReference>
<dbReference type="InterPro" id="IPR014445">
    <property type="entry name" value="Gln-dep_NAD_synthase"/>
</dbReference>
<evidence type="ECO:0000256" key="7">
    <source>
        <dbReference type="HAMAP-Rule" id="MF_02090"/>
    </source>
</evidence>
<dbReference type="GO" id="GO:0005737">
    <property type="term" value="C:cytoplasm"/>
    <property type="evidence" value="ECO:0007669"/>
    <property type="project" value="InterPro"/>
</dbReference>
<comment type="similarity">
    <text evidence="2 7 8">In the C-terminal section; belongs to the NAD synthetase family.</text>
</comment>
<dbReference type="InterPro" id="IPR003010">
    <property type="entry name" value="C-N_Hydrolase"/>
</dbReference>
<dbReference type="InterPro" id="IPR003694">
    <property type="entry name" value="NAD_synthase"/>
</dbReference>
<dbReference type="SUPFAM" id="SSF56317">
    <property type="entry name" value="Carbon-nitrogen hydrolase"/>
    <property type="match status" value="1"/>
</dbReference>
<evidence type="ECO:0000256" key="8">
    <source>
        <dbReference type="PIRNR" id="PIRNR006630"/>
    </source>
</evidence>
<reference evidence="11" key="1">
    <citation type="submission" date="2013-05" db="EMBL/GenBank/DDBJ databases">
        <authorList>
            <person name="Harkins D.M."/>
            <person name="Durkin A.S."/>
            <person name="Brinkac L.M."/>
            <person name="Haft D.H."/>
            <person name="Selengut J.D."/>
            <person name="Sanka R."/>
            <person name="DePew J."/>
            <person name="Purushe J."/>
            <person name="Hartskeerl R.A."/>
            <person name="Ahmed A."/>
            <person name="van der Linden H."/>
            <person name="Goris M.G.A."/>
            <person name="Vinetz J.M."/>
            <person name="Sutton G.G."/>
            <person name="Nierman W.C."/>
            <person name="Fouts D.E."/>
        </authorList>
    </citation>
    <scope>NUCLEOTIDE SEQUENCE [LARGE SCALE GENOMIC DNA]</scope>
    <source>
        <strain evidence="11">5399</strain>
    </source>
</reference>
<dbReference type="PIRSF" id="PIRSF006630">
    <property type="entry name" value="NADS_GAT"/>
    <property type="match status" value="1"/>
</dbReference>
<dbReference type="HAMAP" id="MF_02090">
    <property type="entry name" value="NadE_glutamine_dep"/>
    <property type="match status" value="1"/>
</dbReference>
<comment type="catalytic activity">
    <reaction evidence="7 8">
        <text>deamido-NAD(+) + L-glutamine + ATP + H2O = L-glutamate + AMP + diphosphate + NAD(+) + H(+)</text>
        <dbReference type="Rhea" id="RHEA:24384"/>
        <dbReference type="ChEBI" id="CHEBI:15377"/>
        <dbReference type="ChEBI" id="CHEBI:15378"/>
        <dbReference type="ChEBI" id="CHEBI:29985"/>
        <dbReference type="ChEBI" id="CHEBI:30616"/>
        <dbReference type="ChEBI" id="CHEBI:33019"/>
        <dbReference type="ChEBI" id="CHEBI:57540"/>
        <dbReference type="ChEBI" id="CHEBI:58359"/>
        <dbReference type="ChEBI" id="CHEBI:58437"/>
        <dbReference type="ChEBI" id="CHEBI:456215"/>
        <dbReference type="EC" id="6.3.5.1"/>
    </reaction>
</comment>
<dbReference type="InterPro" id="IPR022310">
    <property type="entry name" value="NAD/GMP_synthase"/>
</dbReference>